<gene>
    <name evidence="2" type="ORF">KSP39_PZI021943</name>
</gene>
<keyword evidence="3" id="KW-1185">Reference proteome</keyword>
<sequence>MYKGILFLYDECQSENNGFFCAKSGICDLVKKSRDFSAGKSGSKGGPSVAQSPIRSSEQEDDSQNPSRKSRSNNRGPFSVGQTLRICKGQLKGYLCRVIRIYRADITVKLDSLGKLLTVDEKLLSLPNSRRDDATALQSDMFENQEDQSTGGLMNEGGGFGMDQGDLNAGISSFGRDSWNAPSSSSFSFPTNHDGKDETQGADPWGTKLSSVNGDQEQKAANSWGKAPSTVAENSWNKTGAEAANSWGKAPGTIAENSWNKTGAEKDAAENSWNKTGAEAANSWGKASGAVAENSWNKTGAQKDAADAWNKPSSKAETSTDGWRNDNTSKKTDQNSSMEGASDGWAGVVSAPVESQTLGEDGWGKTASKGPAVSNTETGGWGKTKVPSSDTGGSWNTKDSSEKGKSEGFGRQSGILASPNSGGGDNRGSWNIQGKGIVGTNDDIWGKSAASQEKSTDGNQAAGWVSLAPSVEQVGAAEKAGWGKAIGGNQTAGWGSSATNVSSSLSFEAGSQSNSWDKAKTPSSSSGLGKSNETAGWGASAVNSAKPTIELDTQTSSWDKVSIPSSSSGWQKSNQADTTVKEGWKKDGFSSGGQIDGWNKEKTFDRDQSSGWNKAGNTEGGKDGSMDGWNKVKSSEGQGFGQESQREWKRGDASSKDSAWGQGSGWSQGNSNNENGKNWNQQRDFDGGRGSSRGRGRGRFEGRGGRNEDGDSGGGWRSGRGGGRGRNGGGGYNRDGSDAREFGRGRGRGRGREQGQGHFESSDWRNKQESSGDGGFSSNPSSSWGGAGVCSWAKNKDEHSTGATNENAGWNSKKSYGGAPVPGWGSDSQDAGESKKDMNADHSSSWSKVASTGKPIDDWNKDDKNDNWINKTSSLNQMSAATEGDSKWNTSIATSSQPSGWKKNEIKGINTSNASEVSVADRDTSSVKLNANDWSQTSSMNKEKEAADSQGGWNGQNVSAQLTNPSSGNENNWGNSKGDGSGNPVSSKGWGGNNLDNMDSGSTAWEARKEPSSQSTWAGVGKDSSGNKSSDWNNGGSKWNKQSEGQGNSESWGHGSDGRGGGRGRFNSFSGGRSDFGRGGGRGGRDNSFSGRGGGRGRDNSFSGRGRGRNSEGRFSWNGGSDGSVQEGNGEKRSWKSEGGNQPAGWAKQSSGWASASAPVSNVESGKSSWESRAEPSSNMMTSGWESASAKEPVPSNVRTSGWASGYGSGVEPQNDPQDKMKLPAEENTGNDKLDGGWAAVKSDKPGSWGGKTSVSTAATDSNGQNAAWGGGPSKTNQVGGWESTDIPSEKSTGNNNKLKGSWEDGNSSKSGSWDVLGPGSKITADFAAGSNDTACGPDDSRGRDQNNPWGKAASSSGNSGHRGGNAGW</sequence>
<feature type="compositionally biased region" description="Polar residues" evidence="1">
    <location>
        <begin position="541"/>
        <end position="578"/>
    </location>
</feature>
<dbReference type="GO" id="GO:0006368">
    <property type="term" value="P:transcription elongation by RNA polymerase II"/>
    <property type="evidence" value="ECO:0007669"/>
    <property type="project" value="TreeGrafter"/>
</dbReference>
<feature type="compositionally biased region" description="Basic and acidic residues" evidence="1">
    <location>
        <begin position="323"/>
        <end position="333"/>
    </location>
</feature>
<evidence type="ECO:0000313" key="2">
    <source>
        <dbReference type="EMBL" id="KAK8918940.1"/>
    </source>
</evidence>
<proteinExistence type="predicted"/>
<dbReference type="PANTHER" id="PTHR11125:SF8">
    <property type="entry name" value="PROTEIN RNA-DIRECTED DNA METHYLATION 3"/>
    <property type="match status" value="1"/>
</dbReference>
<feature type="compositionally biased region" description="Low complexity" evidence="1">
    <location>
        <begin position="658"/>
        <end position="682"/>
    </location>
</feature>
<dbReference type="GO" id="GO:0006357">
    <property type="term" value="P:regulation of transcription by RNA polymerase II"/>
    <property type="evidence" value="ECO:0007669"/>
    <property type="project" value="InterPro"/>
</dbReference>
<feature type="compositionally biased region" description="Polar residues" evidence="1">
    <location>
        <begin position="841"/>
        <end position="850"/>
    </location>
</feature>
<feature type="compositionally biased region" description="Polar residues" evidence="1">
    <location>
        <begin position="386"/>
        <end position="398"/>
    </location>
</feature>
<feature type="compositionally biased region" description="Basic and acidic residues" evidence="1">
    <location>
        <begin position="855"/>
        <end position="866"/>
    </location>
</feature>
<dbReference type="GO" id="GO:0032044">
    <property type="term" value="C:DSIF complex"/>
    <property type="evidence" value="ECO:0007669"/>
    <property type="project" value="TreeGrafter"/>
</dbReference>
<feature type="compositionally biased region" description="Basic and acidic residues" evidence="1">
    <location>
        <begin position="579"/>
        <end position="588"/>
    </location>
</feature>
<comment type="caution">
    <text evidence="2">The sequence shown here is derived from an EMBL/GenBank/DDBJ whole genome shotgun (WGS) entry which is preliminary data.</text>
</comment>
<feature type="compositionally biased region" description="Polar residues" evidence="1">
    <location>
        <begin position="801"/>
        <end position="814"/>
    </location>
</feature>
<feature type="region of interest" description="Disordered" evidence="1">
    <location>
        <begin position="37"/>
        <end position="77"/>
    </location>
</feature>
<dbReference type="GO" id="GO:0003729">
    <property type="term" value="F:mRNA binding"/>
    <property type="evidence" value="ECO:0007669"/>
    <property type="project" value="TreeGrafter"/>
</dbReference>
<dbReference type="Gene3D" id="2.30.30.30">
    <property type="match status" value="1"/>
</dbReference>
<name>A0AAP0AYD7_9ASPA</name>
<feature type="compositionally biased region" description="Polar residues" evidence="1">
    <location>
        <begin position="1148"/>
        <end position="1186"/>
    </location>
</feature>
<reference evidence="2 3" key="1">
    <citation type="journal article" date="2022" name="Nat. Plants">
        <title>Genomes of leafy and leafless Platanthera orchids illuminate the evolution of mycoheterotrophy.</title>
        <authorList>
            <person name="Li M.H."/>
            <person name="Liu K.W."/>
            <person name="Li Z."/>
            <person name="Lu H.C."/>
            <person name="Ye Q.L."/>
            <person name="Zhang D."/>
            <person name="Wang J.Y."/>
            <person name="Li Y.F."/>
            <person name="Zhong Z.M."/>
            <person name="Liu X."/>
            <person name="Yu X."/>
            <person name="Liu D.K."/>
            <person name="Tu X.D."/>
            <person name="Liu B."/>
            <person name="Hao Y."/>
            <person name="Liao X.Y."/>
            <person name="Jiang Y.T."/>
            <person name="Sun W.H."/>
            <person name="Chen J."/>
            <person name="Chen Y.Q."/>
            <person name="Ai Y."/>
            <person name="Zhai J.W."/>
            <person name="Wu S.S."/>
            <person name="Zhou Z."/>
            <person name="Hsiao Y.Y."/>
            <person name="Wu W.L."/>
            <person name="Chen Y.Y."/>
            <person name="Lin Y.F."/>
            <person name="Hsu J.L."/>
            <person name="Li C.Y."/>
            <person name="Wang Z.W."/>
            <person name="Zhao X."/>
            <person name="Zhong W.Y."/>
            <person name="Ma X.K."/>
            <person name="Ma L."/>
            <person name="Huang J."/>
            <person name="Chen G.Z."/>
            <person name="Huang M.Z."/>
            <person name="Huang L."/>
            <person name="Peng D.H."/>
            <person name="Luo Y.B."/>
            <person name="Zou S.Q."/>
            <person name="Chen S.P."/>
            <person name="Lan S."/>
            <person name="Tsai W.C."/>
            <person name="Van de Peer Y."/>
            <person name="Liu Z.J."/>
        </authorList>
    </citation>
    <scope>NUCLEOTIDE SEQUENCE [LARGE SCALE GENOMIC DNA]</scope>
    <source>
        <strain evidence="2">Lor287</strain>
    </source>
</reference>
<feature type="region of interest" description="Disordered" evidence="1">
    <location>
        <begin position="484"/>
        <end position="1369"/>
    </location>
</feature>
<feature type="compositionally biased region" description="Polar residues" evidence="1">
    <location>
        <begin position="140"/>
        <end position="150"/>
    </location>
</feature>
<feature type="compositionally biased region" description="Basic and acidic residues" evidence="1">
    <location>
        <begin position="598"/>
        <end position="608"/>
    </location>
</feature>
<evidence type="ECO:0000256" key="1">
    <source>
        <dbReference type="SAM" id="MobiDB-lite"/>
    </source>
</evidence>
<feature type="region of interest" description="Disordered" evidence="1">
    <location>
        <begin position="140"/>
        <end position="464"/>
    </location>
</feature>
<feature type="compositionally biased region" description="Polar residues" evidence="1">
    <location>
        <begin position="994"/>
        <end position="1003"/>
    </location>
</feature>
<dbReference type="PANTHER" id="PTHR11125">
    <property type="entry name" value="SUPPRESSOR OF TY 5"/>
    <property type="match status" value="1"/>
</dbReference>
<feature type="compositionally biased region" description="Polar residues" evidence="1">
    <location>
        <begin position="926"/>
        <end position="940"/>
    </location>
</feature>
<feature type="compositionally biased region" description="Polar residues" evidence="1">
    <location>
        <begin position="311"/>
        <end position="322"/>
    </location>
</feature>
<accession>A0AAP0AYD7</accession>
<protein>
    <recommendedName>
        <fullName evidence="4">Protein RNA-directed DNA methylation 3</fullName>
    </recommendedName>
</protein>
<feature type="compositionally biased region" description="Polar residues" evidence="1">
    <location>
        <begin position="1286"/>
        <end position="1312"/>
    </location>
</feature>
<feature type="compositionally biased region" description="Basic and acidic residues" evidence="1">
    <location>
        <begin position="644"/>
        <end position="655"/>
    </location>
</feature>
<feature type="compositionally biased region" description="Basic and acidic residues" evidence="1">
    <location>
        <begin position="1217"/>
        <end position="1235"/>
    </location>
</feature>
<organism evidence="2 3">
    <name type="scientific">Platanthera zijinensis</name>
    <dbReference type="NCBI Taxonomy" id="2320716"/>
    <lineage>
        <taxon>Eukaryota</taxon>
        <taxon>Viridiplantae</taxon>
        <taxon>Streptophyta</taxon>
        <taxon>Embryophyta</taxon>
        <taxon>Tracheophyta</taxon>
        <taxon>Spermatophyta</taxon>
        <taxon>Magnoliopsida</taxon>
        <taxon>Liliopsida</taxon>
        <taxon>Asparagales</taxon>
        <taxon>Orchidaceae</taxon>
        <taxon>Orchidoideae</taxon>
        <taxon>Orchideae</taxon>
        <taxon>Orchidinae</taxon>
        <taxon>Platanthera</taxon>
    </lineage>
</organism>
<dbReference type="InterPro" id="IPR039659">
    <property type="entry name" value="SPT5"/>
</dbReference>
<feature type="compositionally biased region" description="Polar residues" evidence="1">
    <location>
        <begin position="887"/>
        <end position="899"/>
    </location>
</feature>
<dbReference type="Proteomes" id="UP001418222">
    <property type="component" value="Unassembled WGS sequence"/>
</dbReference>
<dbReference type="GO" id="GO:0032784">
    <property type="term" value="P:regulation of DNA-templated transcription elongation"/>
    <property type="evidence" value="ECO:0007669"/>
    <property type="project" value="InterPro"/>
</dbReference>
<evidence type="ECO:0000313" key="3">
    <source>
        <dbReference type="Proteomes" id="UP001418222"/>
    </source>
</evidence>
<feature type="compositionally biased region" description="Polar residues" evidence="1">
    <location>
        <begin position="208"/>
        <end position="221"/>
    </location>
</feature>
<feature type="compositionally biased region" description="Basic and acidic residues" evidence="1">
    <location>
        <begin position="735"/>
        <end position="770"/>
    </location>
</feature>
<evidence type="ECO:0008006" key="4">
    <source>
        <dbReference type="Google" id="ProtNLM"/>
    </source>
</evidence>
<feature type="compositionally biased region" description="Basic and acidic residues" evidence="1">
    <location>
        <begin position="399"/>
        <end position="408"/>
    </location>
</feature>
<feature type="compositionally biased region" description="Gly residues" evidence="1">
    <location>
        <begin position="712"/>
        <end position="733"/>
    </location>
</feature>
<dbReference type="EMBL" id="JBBWWQ010000019">
    <property type="protein sequence ID" value="KAK8918940.1"/>
    <property type="molecule type" value="Genomic_DNA"/>
</dbReference>
<feature type="compositionally biased region" description="Polar residues" evidence="1">
    <location>
        <begin position="1024"/>
        <end position="1051"/>
    </location>
</feature>
<dbReference type="InterPro" id="IPR014722">
    <property type="entry name" value="Rib_uL2_dom2"/>
</dbReference>
<feature type="compositionally biased region" description="Polar residues" evidence="1">
    <location>
        <begin position="449"/>
        <end position="459"/>
    </location>
</feature>
<feature type="compositionally biased region" description="Polar residues" evidence="1">
    <location>
        <begin position="1251"/>
        <end position="1266"/>
    </location>
</feature>
<feature type="compositionally biased region" description="Polar residues" evidence="1">
    <location>
        <begin position="488"/>
        <end position="534"/>
    </location>
</feature>
<feature type="compositionally biased region" description="Basic and acidic residues" evidence="1">
    <location>
        <begin position="698"/>
        <end position="709"/>
    </location>
</feature>
<feature type="compositionally biased region" description="Polar residues" evidence="1">
    <location>
        <begin position="955"/>
        <end position="975"/>
    </location>
</feature>